<sequence length="387" mass="42783">MTRGRRKDLTIPPSRALLQQRDYRARKAQYVADLEERVRKAEDENTKLRREIDSLRVRTTTSGTMGPSPEVVSASSELMHQLTAAASCLARFQQLTFTEQAQAHAIQQAQMQTQNLQPQPPLAATEPTRPTLPSMHEAIHMPLSQGTSYPPSTPSHTSHSQSRQHTPPRAVLHPSRHTQPQSHSQQAHHHHHSLSPNLPPVHARDFQHPTHSHAHHHQQHPHQHVRMSPPETPRQTSVNGGPPSSSSSSAAPSVSASPASTRILPPPTSSSSTVGGSRMRGRSDSFTVYNELENAWGYFDSRDLGPSGGDEEEDDDEDQLFAEEHDVTVPGMGRMHRRSPPGIGRGGLPSPRSMLGGRRTSDMRSTSSSGEEDSPMRMREDSPMRTR</sequence>
<dbReference type="Proteomes" id="UP001055072">
    <property type="component" value="Unassembled WGS sequence"/>
</dbReference>
<evidence type="ECO:0000313" key="1">
    <source>
        <dbReference type="EMBL" id="KAI0093229.1"/>
    </source>
</evidence>
<dbReference type="EMBL" id="MU274902">
    <property type="protein sequence ID" value="KAI0093229.1"/>
    <property type="molecule type" value="Genomic_DNA"/>
</dbReference>
<gene>
    <name evidence="1" type="ORF">BDY19DRAFT_903005</name>
</gene>
<reference evidence="1" key="1">
    <citation type="journal article" date="2021" name="Environ. Microbiol.">
        <title>Gene family expansions and transcriptome signatures uncover fungal adaptations to wood decay.</title>
        <authorList>
            <person name="Hage H."/>
            <person name="Miyauchi S."/>
            <person name="Viragh M."/>
            <person name="Drula E."/>
            <person name="Min B."/>
            <person name="Chaduli D."/>
            <person name="Navarro D."/>
            <person name="Favel A."/>
            <person name="Norest M."/>
            <person name="Lesage-Meessen L."/>
            <person name="Balint B."/>
            <person name="Merenyi Z."/>
            <person name="de Eugenio L."/>
            <person name="Morin E."/>
            <person name="Martinez A.T."/>
            <person name="Baldrian P."/>
            <person name="Stursova M."/>
            <person name="Martinez M.J."/>
            <person name="Novotny C."/>
            <person name="Magnuson J.K."/>
            <person name="Spatafora J.W."/>
            <person name="Maurice S."/>
            <person name="Pangilinan J."/>
            <person name="Andreopoulos W."/>
            <person name="LaButti K."/>
            <person name="Hundley H."/>
            <person name="Na H."/>
            <person name="Kuo A."/>
            <person name="Barry K."/>
            <person name="Lipzen A."/>
            <person name="Henrissat B."/>
            <person name="Riley R."/>
            <person name="Ahrendt S."/>
            <person name="Nagy L.G."/>
            <person name="Grigoriev I.V."/>
            <person name="Martin F."/>
            <person name="Rosso M.N."/>
        </authorList>
    </citation>
    <scope>NUCLEOTIDE SEQUENCE</scope>
    <source>
        <strain evidence="1">CBS 384.51</strain>
    </source>
</reference>
<evidence type="ECO:0000313" key="2">
    <source>
        <dbReference type="Proteomes" id="UP001055072"/>
    </source>
</evidence>
<comment type="caution">
    <text evidence="1">The sequence shown here is derived from an EMBL/GenBank/DDBJ whole genome shotgun (WGS) entry which is preliminary data.</text>
</comment>
<keyword evidence="2" id="KW-1185">Reference proteome</keyword>
<proteinExistence type="predicted"/>
<protein>
    <submittedName>
        <fullName evidence="1">Uncharacterized protein</fullName>
    </submittedName>
</protein>
<name>A0ACB8UG19_9APHY</name>
<accession>A0ACB8UG19</accession>
<organism evidence="1 2">
    <name type="scientific">Irpex rosettiformis</name>
    <dbReference type="NCBI Taxonomy" id="378272"/>
    <lineage>
        <taxon>Eukaryota</taxon>
        <taxon>Fungi</taxon>
        <taxon>Dikarya</taxon>
        <taxon>Basidiomycota</taxon>
        <taxon>Agaricomycotina</taxon>
        <taxon>Agaricomycetes</taxon>
        <taxon>Polyporales</taxon>
        <taxon>Irpicaceae</taxon>
        <taxon>Irpex</taxon>
    </lineage>
</organism>